<keyword evidence="2" id="KW-0805">Transcription regulation</keyword>
<evidence type="ECO:0000313" key="8">
    <source>
        <dbReference type="EMBL" id="RHN49101.1"/>
    </source>
</evidence>
<dbReference type="PROSITE" id="PS50888">
    <property type="entry name" value="BHLH"/>
    <property type="match status" value="1"/>
</dbReference>
<dbReference type="CDD" id="cd11445">
    <property type="entry name" value="bHLH_AtPIF_like"/>
    <property type="match status" value="1"/>
</dbReference>
<evidence type="ECO:0000259" key="6">
    <source>
        <dbReference type="PROSITE" id="PS50888"/>
    </source>
</evidence>
<feature type="compositionally biased region" description="Polar residues" evidence="5">
    <location>
        <begin position="362"/>
        <end position="373"/>
    </location>
</feature>
<protein>
    <submittedName>
        <fullName evidence="7">Helix loop helix DNA-binding domain protein</fullName>
    </submittedName>
    <submittedName>
        <fullName evidence="8">Putative transcription factor bHLH family</fullName>
    </submittedName>
</protein>
<feature type="domain" description="BHLH" evidence="6">
    <location>
        <begin position="208"/>
        <end position="257"/>
    </location>
</feature>
<dbReference type="PaxDb" id="3880-AES82298"/>
<dbReference type="Proteomes" id="UP000002051">
    <property type="component" value="Unassembled WGS sequence"/>
</dbReference>
<dbReference type="InterPro" id="IPR044273">
    <property type="entry name" value="PIF3-like"/>
</dbReference>
<evidence type="ECO:0000256" key="1">
    <source>
        <dbReference type="ARBA" id="ARBA00004123"/>
    </source>
</evidence>
<dbReference type="AlphaFoldDB" id="G7KUN6"/>
<keyword evidence="4" id="KW-0539">Nucleus</keyword>
<dbReference type="GO" id="GO:0000976">
    <property type="term" value="F:transcription cis-regulatory region binding"/>
    <property type="evidence" value="ECO:0000318"/>
    <property type="project" value="GO_Central"/>
</dbReference>
<dbReference type="GO" id="GO:0003700">
    <property type="term" value="F:DNA-binding transcription factor activity"/>
    <property type="evidence" value="ECO:0000318"/>
    <property type="project" value="GO_Central"/>
</dbReference>
<dbReference type="PANTHER" id="PTHR46807">
    <property type="entry name" value="TRANSCRIPTION FACTOR PIF3"/>
    <property type="match status" value="1"/>
</dbReference>
<name>G7KUN6_MEDTR</name>
<keyword evidence="7" id="KW-0238">DNA-binding</keyword>
<dbReference type="Gene3D" id="4.10.280.10">
    <property type="entry name" value="Helix-loop-helix DNA-binding domain"/>
    <property type="match status" value="1"/>
</dbReference>
<dbReference type="ExpressionAtlas" id="G7KUN6">
    <property type="expression patterns" value="differential"/>
</dbReference>
<gene>
    <name evidence="9" type="primary">11430037</name>
    <name evidence="7" type="ordered locus">MTR_7g110810</name>
    <name evidence="8" type="ORF">MtrunA17_Chr7g0270871</name>
</gene>
<evidence type="ECO:0000313" key="11">
    <source>
        <dbReference type="Proteomes" id="UP000265566"/>
    </source>
</evidence>
<reference evidence="11" key="4">
    <citation type="journal article" date="2018" name="Nat. Plants">
        <title>Whole-genome landscape of Medicago truncatula symbiotic genes.</title>
        <authorList>
            <person name="Pecrix Y."/>
            <person name="Staton S.E."/>
            <person name="Sallet E."/>
            <person name="Lelandais-Briere C."/>
            <person name="Moreau S."/>
            <person name="Carrere S."/>
            <person name="Blein T."/>
            <person name="Jardinaud M.F."/>
            <person name="Latrasse D."/>
            <person name="Zouine M."/>
            <person name="Zahm M."/>
            <person name="Kreplak J."/>
            <person name="Mayjonade B."/>
            <person name="Satge C."/>
            <person name="Perez M."/>
            <person name="Cauet S."/>
            <person name="Marande W."/>
            <person name="Chantry-Darmon C."/>
            <person name="Lopez-Roques C."/>
            <person name="Bouchez O."/>
            <person name="Berard A."/>
            <person name="Debelle F."/>
            <person name="Munos S."/>
            <person name="Bendahmane A."/>
            <person name="Berges H."/>
            <person name="Niebel A."/>
            <person name="Buitink J."/>
            <person name="Frugier F."/>
            <person name="Benhamed M."/>
            <person name="Crespi M."/>
            <person name="Gouzy J."/>
            <person name="Gamas P."/>
        </authorList>
    </citation>
    <scope>NUCLEOTIDE SEQUENCE [LARGE SCALE GENOMIC DNA]</scope>
    <source>
        <strain evidence="11">cv. Jemalong A17</strain>
    </source>
</reference>
<reference evidence="7 10" key="1">
    <citation type="journal article" date="2011" name="Nature">
        <title>The Medicago genome provides insight into the evolution of rhizobial symbioses.</title>
        <authorList>
            <person name="Young N.D."/>
            <person name="Debelle F."/>
            <person name="Oldroyd G.E."/>
            <person name="Geurts R."/>
            <person name="Cannon S.B."/>
            <person name="Udvardi M.K."/>
            <person name="Benedito V.A."/>
            <person name="Mayer K.F."/>
            <person name="Gouzy J."/>
            <person name="Schoof H."/>
            <person name="Van de Peer Y."/>
            <person name="Proost S."/>
            <person name="Cook D.R."/>
            <person name="Meyers B.C."/>
            <person name="Spannagl M."/>
            <person name="Cheung F."/>
            <person name="De Mita S."/>
            <person name="Krishnakumar V."/>
            <person name="Gundlach H."/>
            <person name="Zhou S."/>
            <person name="Mudge J."/>
            <person name="Bharti A.K."/>
            <person name="Murray J.D."/>
            <person name="Naoumkina M.A."/>
            <person name="Rosen B."/>
            <person name="Silverstein K.A."/>
            <person name="Tang H."/>
            <person name="Rombauts S."/>
            <person name="Zhao P.X."/>
            <person name="Zhou P."/>
            <person name="Barbe V."/>
            <person name="Bardou P."/>
            <person name="Bechner M."/>
            <person name="Bellec A."/>
            <person name="Berger A."/>
            <person name="Berges H."/>
            <person name="Bidwell S."/>
            <person name="Bisseling T."/>
            <person name="Choisne N."/>
            <person name="Couloux A."/>
            <person name="Denny R."/>
            <person name="Deshpande S."/>
            <person name="Dai X."/>
            <person name="Doyle J.J."/>
            <person name="Dudez A.M."/>
            <person name="Farmer A.D."/>
            <person name="Fouteau S."/>
            <person name="Franken C."/>
            <person name="Gibelin C."/>
            <person name="Gish J."/>
            <person name="Goldstein S."/>
            <person name="Gonzalez A.J."/>
            <person name="Green P.J."/>
            <person name="Hallab A."/>
            <person name="Hartog M."/>
            <person name="Hua A."/>
            <person name="Humphray S.J."/>
            <person name="Jeong D.H."/>
            <person name="Jing Y."/>
            <person name="Jocker A."/>
            <person name="Kenton S.M."/>
            <person name="Kim D.J."/>
            <person name="Klee K."/>
            <person name="Lai H."/>
            <person name="Lang C."/>
            <person name="Lin S."/>
            <person name="Macmil S.L."/>
            <person name="Magdelenat G."/>
            <person name="Matthews L."/>
            <person name="McCorrison J."/>
            <person name="Monaghan E.L."/>
            <person name="Mun J.H."/>
            <person name="Najar F.Z."/>
            <person name="Nicholson C."/>
            <person name="Noirot C."/>
            <person name="O'Bleness M."/>
            <person name="Paule C.R."/>
            <person name="Poulain J."/>
            <person name="Prion F."/>
            <person name="Qin B."/>
            <person name="Qu C."/>
            <person name="Retzel E.F."/>
            <person name="Riddle C."/>
            <person name="Sallet E."/>
            <person name="Samain S."/>
            <person name="Samson N."/>
            <person name="Sanders I."/>
            <person name="Saurat O."/>
            <person name="Scarpelli C."/>
            <person name="Schiex T."/>
            <person name="Segurens B."/>
            <person name="Severin A.J."/>
            <person name="Sherrier D.J."/>
            <person name="Shi R."/>
            <person name="Sims S."/>
            <person name="Singer S.R."/>
            <person name="Sinharoy S."/>
            <person name="Sterck L."/>
            <person name="Viollet A."/>
            <person name="Wang B.B."/>
            <person name="Wang K."/>
            <person name="Wang M."/>
            <person name="Wang X."/>
            <person name="Warfsmann J."/>
            <person name="Weissenbach J."/>
            <person name="White D.D."/>
            <person name="White J.D."/>
            <person name="Wiley G.B."/>
            <person name="Wincker P."/>
            <person name="Xing Y."/>
            <person name="Yang L."/>
            <person name="Yao Z."/>
            <person name="Ying F."/>
            <person name="Zhai J."/>
            <person name="Zhou L."/>
            <person name="Zuber A."/>
            <person name="Denarie J."/>
            <person name="Dixon R.A."/>
            <person name="May G.D."/>
            <person name="Schwartz D.C."/>
            <person name="Rogers J."/>
            <person name="Quetier F."/>
            <person name="Town C.D."/>
            <person name="Roe B.A."/>
        </authorList>
    </citation>
    <scope>NUCLEOTIDE SEQUENCE [LARGE SCALE GENOMIC DNA]</scope>
    <source>
        <strain evidence="7">A17</strain>
        <strain evidence="9 10">cv. Jemalong A17</strain>
    </source>
</reference>
<dbReference type="EMBL" id="PSQE01000007">
    <property type="protein sequence ID" value="RHN49101.1"/>
    <property type="molecule type" value="Genomic_DNA"/>
</dbReference>
<evidence type="ECO:0000256" key="2">
    <source>
        <dbReference type="ARBA" id="ARBA00023015"/>
    </source>
</evidence>
<evidence type="ECO:0000313" key="7">
    <source>
        <dbReference type="EMBL" id="AES82298.1"/>
    </source>
</evidence>
<dbReference type="SMR" id="G7KUN6"/>
<dbReference type="eggNOG" id="ENOG502QV9I">
    <property type="taxonomic scope" value="Eukaryota"/>
</dbReference>
<dbReference type="InterPro" id="IPR011598">
    <property type="entry name" value="bHLH_dom"/>
</dbReference>
<proteinExistence type="predicted"/>
<dbReference type="InterPro" id="IPR047265">
    <property type="entry name" value="PIF1-like_bHLH"/>
</dbReference>
<sequence length="373" mass="41956">MFDSSNSEMTKSNGLGSSHMFTYLTPLKKPRVDSNQTATTNSQKQYLMGCEYQKNGKVNFSNFSIPAVFLKSNQQRVQEKESKAVACTKFQQQKHLTLNAATKSNSGYERSRELLPTVDEHSEAAASHTNAPRIRGKRKASAINLCNAQKPSSVCSLEASNDLNFGVRKSHEDTDDSPYLSDNDEETQENIVKEKPVREGNRVKRSYRNAKVHNLSERKRRDKINEKIRALKELIPNCNKMDKASMLDDAIDYLKTLKLQLQIMSMGRALCMPLNHFMMLPAHHMNMNMNMNAQHLMMGFRPHVQFPIPQMGDGVTNNNNDRVQMFGFSNQLPPQMSIPNAPFIPPIIGNSSSTTPPTPTTFGNQNQPGRTCG</sequence>
<dbReference type="Gramene" id="rna43893">
    <property type="protein sequence ID" value="RHN49101.1"/>
    <property type="gene ID" value="gene43893"/>
</dbReference>
<reference evidence="9" key="3">
    <citation type="submission" date="2015-04" db="UniProtKB">
        <authorList>
            <consortium name="EnsemblPlants"/>
        </authorList>
    </citation>
    <scope>IDENTIFICATION</scope>
    <source>
        <strain evidence="9">cv. Jemalong A17</strain>
    </source>
</reference>
<dbReference type="InterPro" id="IPR036638">
    <property type="entry name" value="HLH_DNA-bd_sf"/>
</dbReference>
<dbReference type="OMA" id="NAQDSCH"/>
<dbReference type="FunFam" id="4.10.280.10:FF:000004">
    <property type="entry name" value="Basic helix-loop-helix transcription factor"/>
    <property type="match status" value="1"/>
</dbReference>
<reference evidence="7 10" key="2">
    <citation type="journal article" date="2014" name="BMC Genomics">
        <title>An improved genome release (version Mt4.0) for the model legume Medicago truncatula.</title>
        <authorList>
            <person name="Tang H."/>
            <person name="Krishnakumar V."/>
            <person name="Bidwell S."/>
            <person name="Rosen B."/>
            <person name="Chan A."/>
            <person name="Zhou S."/>
            <person name="Gentzbittel L."/>
            <person name="Childs K.L."/>
            <person name="Yandell M."/>
            <person name="Gundlach H."/>
            <person name="Mayer K.F."/>
            <person name="Schwartz D.C."/>
            <person name="Town C.D."/>
        </authorList>
    </citation>
    <scope>GENOME REANNOTATION</scope>
    <source>
        <strain evidence="9 10">cv. Jemalong A17</strain>
    </source>
</reference>
<dbReference type="SUPFAM" id="SSF47459">
    <property type="entry name" value="HLH, helix-loop-helix DNA-binding domain"/>
    <property type="match status" value="1"/>
</dbReference>
<dbReference type="Proteomes" id="UP000265566">
    <property type="component" value="Chromosome 7"/>
</dbReference>
<evidence type="ECO:0000256" key="4">
    <source>
        <dbReference type="ARBA" id="ARBA00023242"/>
    </source>
</evidence>
<dbReference type="HOGENOM" id="CLU_742648_0_0_1"/>
<feature type="region of interest" description="Disordered" evidence="5">
    <location>
        <begin position="349"/>
        <end position="373"/>
    </location>
</feature>
<evidence type="ECO:0000256" key="5">
    <source>
        <dbReference type="SAM" id="MobiDB-lite"/>
    </source>
</evidence>
<comment type="subcellular location">
    <subcellularLocation>
        <location evidence="1">Nucleus</location>
    </subcellularLocation>
</comment>
<keyword evidence="10" id="KW-1185">Reference proteome</keyword>
<dbReference type="PANTHER" id="PTHR46807:SF5">
    <property type="entry name" value="HELIX LOOP HELIX DNA-BINDING DOMAIN PROTEIN"/>
    <property type="match status" value="1"/>
</dbReference>
<dbReference type="GO" id="GO:0005634">
    <property type="term" value="C:nucleus"/>
    <property type="evidence" value="ECO:0000318"/>
    <property type="project" value="GO_Central"/>
</dbReference>
<reference evidence="8" key="5">
    <citation type="journal article" date="2018" name="Nat. Plants">
        <title>Whole-genome landscape of Medicago truncatula symbiotic genes.</title>
        <authorList>
            <person name="Pecrix Y."/>
            <person name="Gamas P."/>
            <person name="Carrere S."/>
        </authorList>
    </citation>
    <scope>NUCLEOTIDE SEQUENCE</scope>
    <source>
        <tissue evidence="8">Leaves</tissue>
    </source>
</reference>
<dbReference type="OrthoDB" id="690068at2759"/>
<dbReference type="GO" id="GO:0010017">
    <property type="term" value="P:red or far-red light signaling pathway"/>
    <property type="evidence" value="ECO:0000318"/>
    <property type="project" value="GO_Central"/>
</dbReference>
<dbReference type="GO" id="GO:0046983">
    <property type="term" value="F:protein dimerization activity"/>
    <property type="evidence" value="ECO:0007669"/>
    <property type="project" value="InterPro"/>
</dbReference>
<keyword evidence="3" id="KW-0804">Transcription</keyword>
<dbReference type="KEGG" id="mtr:11430037"/>
<dbReference type="EMBL" id="CM001223">
    <property type="protein sequence ID" value="AES82298.1"/>
    <property type="molecule type" value="Genomic_DNA"/>
</dbReference>
<dbReference type="EnsemblPlants" id="AES82298">
    <property type="protein sequence ID" value="AES82298"/>
    <property type="gene ID" value="MTR_7g110810"/>
</dbReference>
<dbReference type="Pfam" id="PF00010">
    <property type="entry name" value="HLH"/>
    <property type="match status" value="1"/>
</dbReference>
<dbReference type="SMART" id="SM00353">
    <property type="entry name" value="HLH"/>
    <property type="match status" value="1"/>
</dbReference>
<evidence type="ECO:0000313" key="9">
    <source>
        <dbReference type="EnsemblPlants" id="AES82298"/>
    </source>
</evidence>
<evidence type="ECO:0000256" key="3">
    <source>
        <dbReference type="ARBA" id="ARBA00023163"/>
    </source>
</evidence>
<feature type="region of interest" description="Disordered" evidence="5">
    <location>
        <begin position="167"/>
        <end position="189"/>
    </location>
</feature>
<organism evidence="7 10">
    <name type="scientific">Medicago truncatula</name>
    <name type="common">Barrel medic</name>
    <name type="synonym">Medicago tribuloides</name>
    <dbReference type="NCBI Taxonomy" id="3880"/>
    <lineage>
        <taxon>Eukaryota</taxon>
        <taxon>Viridiplantae</taxon>
        <taxon>Streptophyta</taxon>
        <taxon>Embryophyta</taxon>
        <taxon>Tracheophyta</taxon>
        <taxon>Spermatophyta</taxon>
        <taxon>Magnoliopsida</taxon>
        <taxon>eudicotyledons</taxon>
        <taxon>Gunneridae</taxon>
        <taxon>Pentapetalae</taxon>
        <taxon>rosids</taxon>
        <taxon>fabids</taxon>
        <taxon>Fabales</taxon>
        <taxon>Fabaceae</taxon>
        <taxon>Papilionoideae</taxon>
        <taxon>50 kb inversion clade</taxon>
        <taxon>NPAAA clade</taxon>
        <taxon>Hologalegina</taxon>
        <taxon>IRL clade</taxon>
        <taxon>Trifolieae</taxon>
        <taxon>Medicago</taxon>
    </lineage>
</organism>
<evidence type="ECO:0000313" key="10">
    <source>
        <dbReference type="Proteomes" id="UP000002051"/>
    </source>
</evidence>
<dbReference type="STRING" id="3880.G7KUN6"/>
<accession>G7KUN6</accession>